<dbReference type="Gene3D" id="3.40.47.10">
    <property type="match status" value="1"/>
</dbReference>
<evidence type="ECO:0000256" key="3">
    <source>
        <dbReference type="ARBA" id="ARBA00022723"/>
    </source>
</evidence>
<dbReference type="SUPFAM" id="SSF53901">
    <property type="entry name" value="Thiolase-like"/>
    <property type="match status" value="1"/>
</dbReference>
<dbReference type="CDD" id="cd00751">
    <property type="entry name" value="thiolase"/>
    <property type="match status" value="1"/>
</dbReference>
<proteinExistence type="inferred from homology"/>
<dbReference type="Pfam" id="PF00108">
    <property type="entry name" value="Thiolase_N"/>
    <property type="match status" value="1"/>
</dbReference>
<reference evidence="7" key="1">
    <citation type="submission" date="2019-06" db="EMBL/GenBank/DDBJ databases">
        <authorList>
            <person name="Zheng W."/>
        </authorList>
    </citation>
    <scope>NUCLEOTIDE SEQUENCE</scope>
    <source>
        <strain evidence="7">QDHG01</strain>
    </source>
</reference>
<dbReference type="PROSITE" id="PS00098">
    <property type="entry name" value="THIOLASE_1"/>
    <property type="match status" value="1"/>
</dbReference>
<evidence type="ECO:0000256" key="2">
    <source>
        <dbReference type="ARBA" id="ARBA00022679"/>
    </source>
</evidence>
<keyword evidence="5" id="KW-0012">Acyltransferase</keyword>
<evidence type="ECO:0000256" key="5">
    <source>
        <dbReference type="ARBA" id="ARBA00023315"/>
    </source>
</evidence>
<evidence type="ECO:0000256" key="4">
    <source>
        <dbReference type="ARBA" id="ARBA00022958"/>
    </source>
</evidence>
<keyword evidence="4" id="KW-0630">Potassium</keyword>
<keyword evidence="2" id="KW-0808">Transferase</keyword>
<dbReference type="InterPro" id="IPR020616">
    <property type="entry name" value="Thiolase_N"/>
</dbReference>
<evidence type="ECO:0000313" key="7">
    <source>
        <dbReference type="EMBL" id="TNV74205.1"/>
    </source>
</evidence>
<dbReference type="EMBL" id="RRYP01017288">
    <property type="protein sequence ID" value="TNV74205.1"/>
    <property type="molecule type" value="Genomic_DNA"/>
</dbReference>
<dbReference type="GO" id="GO:0006635">
    <property type="term" value="P:fatty acid beta-oxidation"/>
    <property type="evidence" value="ECO:0007669"/>
    <property type="project" value="TreeGrafter"/>
</dbReference>
<sequence>MKTAYIVSAQRTPIGCFLGKLSKQTAVELGSAAIKGAINKIKLPNDAINEAYLGNVISSGLKQVYPIYIQLPARQAVIKAGLPTSVICTTVNKACASGMKTVTLGCQSINQNLANIVLAGGFESMTNIPHYIYSRTSLKYGDGKLLDGLSTDGLLDAYSNQAMGVCAEKTVKDFQLTRQQQDDYTVISYERAIQSIKQGRWVNEITPVQISEKEVLSEDEEVKRYQKEKIPHLKPAFVKDGTITPANASKINDGACAILLASEEALKKYNLTPLARIVSFADAEVEPIDFCIAPAQSSAIALQRAGYILYLIQSQNRQYRFP</sequence>
<comment type="caution">
    <text evidence="7">The sequence shown here is derived from an EMBL/GenBank/DDBJ whole genome shotgun (WGS) entry which is preliminary data.</text>
</comment>
<dbReference type="NCBIfam" id="TIGR01930">
    <property type="entry name" value="AcCoA-C-Actrans"/>
    <property type="match status" value="1"/>
</dbReference>
<feature type="domain" description="Thiolase N-terminal" evidence="6">
    <location>
        <begin position="5"/>
        <end position="264"/>
    </location>
</feature>
<gene>
    <name evidence="7" type="ORF">FGO68_gene3492</name>
</gene>
<name>A0A8J8NGQ8_HALGN</name>
<evidence type="ECO:0000313" key="8">
    <source>
        <dbReference type="Proteomes" id="UP000785679"/>
    </source>
</evidence>
<dbReference type="InterPro" id="IPR016039">
    <property type="entry name" value="Thiolase-like"/>
</dbReference>
<comment type="similarity">
    <text evidence="1">Belongs to the thiolase-like superfamily. Thiolase family.</text>
</comment>
<organism evidence="7 8">
    <name type="scientific">Halteria grandinella</name>
    <dbReference type="NCBI Taxonomy" id="5974"/>
    <lineage>
        <taxon>Eukaryota</taxon>
        <taxon>Sar</taxon>
        <taxon>Alveolata</taxon>
        <taxon>Ciliophora</taxon>
        <taxon>Intramacronucleata</taxon>
        <taxon>Spirotrichea</taxon>
        <taxon>Stichotrichia</taxon>
        <taxon>Sporadotrichida</taxon>
        <taxon>Halteriidae</taxon>
        <taxon>Halteria</taxon>
    </lineage>
</organism>
<accession>A0A8J8NGQ8</accession>
<dbReference type="OrthoDB" id="5404651at2759"/>
<dbReference type="Proteomes" id="UP000785679">
    <property type="component" value="Unassembled WGS sequence"/>
</dbReference>
<keyword evidence="3" id="KW-0479">Metal-binding</keyword>
<evidence type="ECO:0000259" key="6">
    <source>
        <dbReference type="Pfam" id="PF00108"/>
    </source>
</evidence>
<keyword evidence="8" id="KW-1185">Reference proteome</keyword>
<dbReference type="AlphaFoldDB" id="A0A8J8NGQ8"/>
<dbReference type="InterPro" id="IPR002155">
    <property type="entry name" value="Thiolase"/>
</dbReference>
<protein>
    <recommendedName>
        <fullName evidence="6">Thiolase N-terminal domain-containing protein</fullName>
    </recommendedName>
</protein>
<evidence type="ECO:0000256" key="1">
    <source>
        <dbReference type="ARBA" id="ARBA00010982"/>
    </source>
</evidence>
<dbReference type="InterPro" id="IPR020615">
    <property type="entry name" value="Thiolase_acyl_enz_int_AS"/>
</dbReference>
<dbReference type="GO" id="GO:0046872">
    <property type="term" value="F:metal ion binding"/>
    <property type="evidence" value="ECO:0007669"/>
    <property type="project" value="UniProtKB-KW"/>
</dbReference>
<dbReference type="PANTHER" id="PTHR18919">
    <property type="entry name" value="ACETYL-COA C-ACYLTRANSFERASE"/>
    <property type="match status" value="1"/>
</dbReference>
<dbReference type="GO" id="GO:0005739">
    <property type="term" value="C:mitochondrion"/>
    <property type="evidence" value="ECO:0007669"/>
    <property type="project" value="TreeGrafter"/>
</dbReference>
<dbReference type="PANTHER" id="PTHR18919:SF156">
    <property type="entry name" value="ACETYL-COA ACETYLTRANSFERASE, MITOCHONDRIAL"/>
    <property type="match status" value="1"/>
</dbReference>
<dbReference type="GO" id="GO:0003985">
    <property type="term" value="F:acetyl-CoA C-acetyltransferase activity"/>
    <property type="evidence" value="ECO:0007669"/>
    <property type="project" value="TreeGrafter"/>
</dbReference>